<dbReference type="SUPFAM" id="SSF57701">
    <property type="entry name" value="Zn2/Cys6 DNA-binding domain"/>
    <property type="match status" value="1"/>
</dbReference>
<protein>
    <recommendedName>
        <fullName evidence="3">Zn(2)-C6 fungal-type domain-containing protein</fullName>
    </recommendedName>
</protein>
<dbReference type="Proteomes" id="UP001285441">
    <property type="component" value="Unassembled WGS sequence"/>
</dbReference>
<organism evidence="4 5">
    <name type="scientific">Podospora didyma</name>
    <dbReference type="NCBI Taxonomy" id="330526"/>
    <lineage>
        <taxon>Eukaryota</taxon>
        <taxon>Fungi</taxon>
        <taxon>Dikarya</taxon>
        <taxon>Ascomycota</taxon>
        <taxon>Pezizomycotina</taxon>
        <taxon>Sordariomycetes</taxon>
        <taxon>Sordariomycetidae</taxon>
        <taxon>Sordariales</taxon>
        <taxon>Podosporaceae</taxon>
        <taxon>Podospora</taxon>
    </lineage>
</organism>
<evidence type="ECO:0000256" key="2">
    <source>
        <dbReference type="SAM" id="MobiDB-lite"/>
    </source>
</evidence>
<accession>A0AAE0TZI1</accession>
<comment type="caution">
    <text evidence="4">The sequence shown here is derived from an EMBL/GenBank/DDBJ whole genome shotgun (WGS) entry which is preliminary data.</text>
</comment>
<dbReference type="InterPro" id="IPR001138">
    <property type="entry name" value="Zn2Cys6_DnaBD"/>
</dbReference>
<evidence type="ECO:0000259" key="3">
    <source>
        <dbReference type="SMART" id="SM00066"/>
    </source>
</evidence>
<dbReference type="EMBL" id="JAULSW010000004">
    <property type="protein sequence ID" value="KAK3385237.1"/>
    <property type="molecule type" value="Genomic_DNA"/>
</dbReference>
<reference evidence="4" key="1">
    <citation type="journal article" date="2023" name="Mol. Phylogenet. Evol.">
        <title>Genome-scale phylogeny and comparative genomics of the fungal order Sordariales.</title>
        <authorList>
            <person name="Hensen N."/>
            <person name="Bonometti L."/>
            <person name="Westerberg I."/>
            <person name="Brannstrom I.O."/>
            <person name="Guillou S."/>
            <person name="Cros-Aarteil S."/>
            <person name="Calhoun S."/>
            <person name="Haridas S."/>
            <person name="Kuo A."/>
            <person name="Mondo S."/>
            <person name="Pangilinan J."/>
            <person name="Riley R."/>
            <person name="LaButti K."/>
            <person name="Andreopoulos B."/>
            <person name="Lipzen A."/>
            <person name="Chen C."/>
            <person name="Yan M."/>
            <person name="Daum C."/>
            <person name="Ng V."/>
            <person name="Clum A."/>
            <person name="Steindorff A."/>
            <person name="Ohm R.A."/>
            <person name="Martin F."/>
            <person name="Silar P."/>
            <person name="Natvig D.O."/>
            <person name="Lalanne C."/>
            <person name="Gautier V."/>
            <person name="Ament-Velasquez S.L."/>
            <person name="Kruys A."/>
            <person name="Hutchinson M.I."/>
            <person name="Powell A.J."/>
            <person name="Barry K."/>
            <person name="Miller A.N."/>
            <person name="Grigoriev I.V."/>
            <person name="Debuchy R."/>
            <person name="Gladieux P."/>
            <person name="Hiltunen Thoren M."/>
            <person name="Johannesson H."/>
        </authorList>
    </citation>
    <scope>NUCLEOTIDE SEQUENCE</scope>
    <source>
        <strain evidence="4">CBS 232.78</strain>
    </source>
</reference>
<dbReference type="InterPro" id="IPR021858">
    <property type="entry name" value="Fun_TF"/>
</dbReference>
<keyword evidence="5" id="KW-1185">Reference proteome</keyword>
<proteinExistence type="predicted"/>
<reference evidence="4" key="2">
    <citation type="submission" date="2023-06" db="EMBL/GenBank/DDBJ databases">
        <authorList>
            <consortium name="Lawrence Berkeley National Laboratory"/>
            <person name="Haridas S."/>
            <person name="Hensen N."/>
            <person name="Bonometti L."/>
            <person name="Westerberg I."/>
            <person name="Brannstrom I.O."/>
            <person name="Guillou S."/>
            <person name="Cros-Aarteil S."/>
            <person name="Calhoun S."/>
            <person name="Kuo A."/>
            <person name="Mondo S."/>
            <person name="Pangilinan J."/>
            <person name="Riley R."/>
            <person name="LaButti K."/>
            <person name="Andreopoulos B."/>
            <person name="Lipzen A."/>
            <person name="Chen C."/>
            <person name="Yanf M."/>
            <person name="Daum C."/>
            <person name="Ng V."/>
            <person name="Clum A."/>
            <person name="Steindorff A."/>
            <person name="Ohm R."/>
            <person name="Martin F."/>
            <person name="Silar P."/>
            <person name="Natvig D."/>
            <person name="Lalanne C."/>
            <person name="Gautier V."/>
            <person name="Ament-velasquez S.L."/>
            <person name="Kruys A."/>
            <person name="Hutchinson M.I."/>
            <person name="Powell A.J."/>
            <person name="Barry K."/>
            <person name="Miller A.N."/>
            <person name="Grigoriev I.V."/>
            <person name="Debuchy R."/>
            <person name="Gladieux P."/>
            <person name="Thoren M.H."/>
            <person name="Johannesson H."/>
        </authorList>
    </citation>
    <scope>NUCLEOTIDE SEQUENCE</scope>
    <source>
        <strain evidence="4">CBS 232.78</strain>
    </source>
</reference>
<dbReference type="Pfam" id="PF11951">
    <property type="entry name" value="Fungal_trans_2"/>
    <property type="match status" value="1"/>
</dbReference>
<evidence type="ECO:0000313" key="5">
    <source>
        <dbReference type="Proteomes" id="UP001285441"/>
    </source>
</evidence>
<dbReference type="AlphaFoldDB" id="A0AAE0TZI1"/>
<dbReference type="Pfam" id="PF00172">
    <property type="entry name" value="Zn_clus"/>
    <property type="match status" value="1"/>
</dbReference>
<dbReference type="InterPro" id="IPR053157">
    <property type="entry name" value="Sterol_Uptake_Regulator"/>
</dbReference>
<gene>
    <name evidence="4" type="ORF">B0H63DRAFT_395340</name>
</gene>
<dbReference type="PANTHER" id="PTHR47784">
    <property type="entry name" value="STEROL UPTAKE CONTROL PROTEIN 2"/>
    <property type="match status" value="1"/>
</dbReference>
<feature type="region of interest" description="Disordered" evidence="2">
    <location>
        <begin position="42"/>
        <end position="102"/>
    </location>
</feature>
<dbReference type="PANTHER" id="PTHR47784:SF5">
    <property type="entry name" value="STEROL UPTAKE CONTROL PROTEIN 2"/>
    <property type="match status" value="1"/>
</dbReference>
<dbReference type="GO" id="GO:0008270">
    <property type="term" value="F:zinc ion binding"/>
    <property type="evidence" value="ECO:0007669"/>
    <property type="project" value="InterPro"/>
</dbReference>
<sequence>MAPLRLGYTKSRAGCLRCKQRRCDESRPCRACVRHGVECSLVTPSSPSVDGSSSSAQQTGAPSSPRDVSPNPPARLSRRQRTLRPQPTAPSQDDIPIDPALDLSTTPSLSLSDVPTFEIPDDSPPPLAAAPDPFPYLDKFVAGQACDYDATWVSDLELMHHFTTITSESLSKHGGLGVGDLWRTGVPKLAFVHVYLLHQILSIAASHMAYLHPHNGSKHALQASYHQSLAIQGIRAALTNISPENCHALFASSSMLFISTFAASRPRHDGPGGGPTVDDLIDIFLVVKGIMCVLDTSYETIRTGPMAVLFQKTNNGAVSITLDRIEGQLDNYLGRVCELPEDDPTCAVMKTETANLRRSIRNAVEASLTPEYRIIAEWPIATTDAFITLVRQKNQIALALLSYFCVVINATEHGYWFTQGWSRSIIDDISAIMTSPWNQDSAWALGWITAHSASR</sequence>
<keyword evidence="1" id="KW-0539">Nucleus</keyword>
<feature type="compositionally biased region" description="Low complexity" evidence="2">
    <location>
        <begin position="45"/>
        <end position="55"/>
    </location>
</feature>
<feature type="domain" description="Zn(2)-C6 fungal-type" evidence="3">
    <location>
        <begin position="9"/>
        <end position="50"/>
    </location>
</feature>
<evidence type="ECO:0000313" key="4">
    <source>
        <dbReference type="EMBL" id="KAK3385237.1"/>
    </source>
</evidence>
<dbReference type="InterPro" id="IPR036864">
    <property type="entry name" value="Zn2-C6_fun-type_DNA-bd_sf"/>
</dbReference>
<name>A0AAE0TZI1_9PEZI</name>
<dbReference type="SMART" id="SM00066">
    <property type="entry name" value="GAL4"/>
    <property type="match status" value="1"/>
</dbReference>
<dbReference type="GO" id="GO:0001228">
    <property type="term" value="F:DNA-binding transcription activator activity, RNA polymerase II-specific"/>
    <property type="evidence" value="ECO:0007669"/>
    <property type="project" value="TreeGrafter"/>
</dbReference>
<evidence type="ECO:0000256" key="1">
    <source>
        <dbReference type="ARBA" id="ARBA00023242"/>
    </source>
</evidence>